<evidence type="ECO:0000256" key="6">
    <source>
        <dbReference type="PROSITE-ProRule" id="PRU00339"/>
    </source>
</evidence>
<dbReference type="Pfam" id="PF13432">
    <property type="entry name" value="TPR_16"/>
    <property type="match status" value="1"/>
</dbReference>
<dbReference type="GO" id="GO:0031145">
    <property type="term" value="P:anaphase-promoting complex-dependent catabolic process"/>
    <property type="evidence" value="ECO:0007669"/>
    <property type="project" value="TreeGrafter"/>
</dbReference>
<comment type="subcellular location">
    <subcellularLocation>
        <location evidence="1">Nucleus</location>
    </subcellularLocation>
</comment>
<feature type="repeat" description="TPR" evidence="6">
    <location>
        <begin position="195"/>
        <end position="228"/>
    </location>
</feature>
<dbReference type="PANTHER" id="PTHR12558">
    <property type="entry name" value="CELL DIVISION CYCLE 16,23,27"/>
    <property type="match status" value="1"/>
</dbReference>
<dbReference type="Pfam" id="PF00515">
    <property type="entry name" value="TPR_1"/>
    <property type="match status" value="2"/>
</dbReference>
<gene>
    <name evidence="8" type="ORF">PSIN1315_LOCUS4101</name>
    <name evidence="9" type="ORF">PSIN1315_LOCUS4102</name>
</gene>
<dbReference type="EMBL" id="HBHY01006369">
    <property type="protein sequence ID" value="CAE0132723.1"/>
    <property type="molecule type" value="Transcribed_RNA"/>
</dbReference>
<dbReference type="PROSITE" id="PS50293">
    <property type="entry name" value="TPR_REGION"/>
    <property type="match status" value="1"/>
</dbReference>
<name>A0A7S3F8Q8_9VIRI</name>
<evidence type="ECO:0000313" key="9">
    <source>
        <dbReference type="EMBL" id="CAE0132724.1"/>
    </source>
</evidence>
<dbReference type="Pfam" id="PF13181">
    <property type="entry name" value="TPR_8"/>
    <property type="match status" value="1"/>
</dbReference>
<dbReference type="InterPro" id="IPR011990">
    <property type="entry name" value="TPR-like_helical_dom_sf"/>
</dbReference>
<dbReference type="GO" id="GO:0016567">
    <property type="term" value="P:protein ubiquitination"/>
    <property type="evidence" value="ECO:0007669"/>
    <property type="project" value="TreeGrafter"/>
</dbReference>
<reference evidence="8" key="1">
    <citation type="submission" date="2021-01" db="EMBL/GenBank/DDBJ databases">
        <authorList>
            <person name="Corre E."/>
            <person name="Pelletier E."/>
            <person name="Niang G."/>
            <person name="Scheremetjew M."/>
            <person name="Finn R."/>
            <person name="Kale V."/>
            <person name="Holt S."/>
            <person name="Cochrane G."/>
            <person name="Meng A."/>
            <person name="Brown T."/>
            <person name="Cohen L."/>
        </authorList>
    </citation>
    <scope>NUCLEOTIDE SEQUENCE</scope>
    <source>
        <strain evidence="8">RCC927</strain>
    </source>
</reference>
<evidence type="ECO:0000256" key="3">
    <source>
        <dbReference type="ARBA" id="ARBA00022803"/>
    </source>
</evidence>
<dbReference type="Gene3D" id="1.25.40.10">
    <property type="entry name" value="Tetratricopeptide repeat domain"/>
    <property type="match status" value="3"/>
</dbReference>
<feature type="compositionally biased region" description="Acidic residues" evidence="7">
    <location>
        <begin position="346"/>
        <end position="364"/>
    </location>
</feature>
<dbReference type="GO" id="GO:0005737">
    <property type="term" value="C:cytoplasm"/>
    <property type="evidence" value="ECO:0007669"/>
    <property type="project" value="TreeGrafter"/>
</dbReference>
<dbReference type="PANTHER" id="PTHR12558:SF13">
    <property type="entry name" value="CELL DIVISION CYCLE PROTEIN 27 HOMOLOG"/>
    <property type="match status" value="1"/>
</dbReference>
<dbReference type="GO" id="GO:0007091">
    <property type="term" value="P:metaphase/anaphase transition of mitotic cell cycle"/>
    <property type="evidence" value="ECO:0007669"/>
    <property type="project" value="TreeGrafter"/>
</dbReference>
<protein>
    <submittedName>
        <fullName evidence="8">Uncharacterized protein</fullName>
    </submittedName>
</protein>
<evidence type="ECO:0000256" key="5">
    <source>
        <dbReference type="ARBA" id="ARBA00038210"/>
    </source>
</evidence>
<keyword evidence="3 6" id="KW-0802">TPR repeat</keyword>
<dbReference type="SUPFAM" id="SSF48452">
    <property type="entry name" value="TPR-like"/>
    <property type="match status" value="2"/>
</dbReference>
<accession>A0A7S3F8Q8</accession>
<keyword evidence="2" id="KW-0677">Repeat</keyword>
<sequence>MALAAASSAGAGGRSPLGGALVLQLLHTLGEGVRHLAMYRCQEAIDAFVQLPASHYATGWVQCQVGRAHFEMVEYAEAERAFQWARRVCPHRLEGMEVYSTVLWHLKKEADLSFLAKETIAHDRHSPEAWCAMGNCFSLQREHEAAIRFFQRALQLRPGFTYAHTLCGHEYFTNEDYDKGLTCYRGAIRIDARHYNAWYGLGAIYLRQEKYDLAEHHFRRALNINPRSSVLHCYLGMAIHRNGRHGEALKQLCDGIALDPKNALAKFQKANVLMAVERYHDALAELEALKAQAPREASLYFLMGKIYKRLEQPDRAMVHFSLALDLKPSSSDANAIKAAIEKLSLPDDEPADDAIDEPADDAEDYAPAYY</sequence>
<dbReference type="PROSITE" id="PS50005">
    <property type="entry name" value="TPR"/>
    <property type="match status" value="3"/>
</dbReference>
<evidence type="ECO:0000256" key="4">
    <source>
        <dbReference type="ARBA" id="ARBA00023242"/>
    </source>
</evidence>
<dbReference type="EMBL" id="HBHY01006371">
    <property type="protein sequence ID" value="CAE0132724.1"/>
    <property type="molecule type" value="Transcribed_RNA"/>
</dbReference>
<dbReference type="InterPro" id="IPR019734">
    <property type="entry name" value="TPR_rpt"/>
</dbReference>
<organism evidence="8">
    <name type="scientific">Prasinoderma singulare</name>
    <dbReference type="NCBI Taxonomy" id="676789"/>
    <lineage>
        <taxon>Eukaryota</taxon>
        <taxon>Viridiplantae</taxon>
        <taxon>Prasinodermophyta</taxon>
        <taxon>Prasinodermophyceae</taxon>
        <taxon>Prasinodermales</taxon>
        <taxon>Prasinodermaceae</taxon>
        <taxon>Prasinoderma</taxon>
    </lineage>
</organism>
<feature type="repeat" description="TPR" evidence="6">
    <location>
        <begin position="297"/>
        <end position="330"/>
    </location>
</feature>
<proteinExistence type="inferred from homology"/>
<feature type="repeat" description="TPR" evidence="6">
    <location>
        <begin position="127"/>
        <end position="160"/>
    </location>
</feature>
<dbReference type="AlphaFoldDB" id="A0A7S3F8Q8"/>
<evidence type="ECO:0000256" key="7">
    <source>
        <dbReference type="SAM" id="MobiDB-lite"/>
    </source>
</evidence>
<dbReference type="GO" id="GO:0051301">
    <property type="term" value="P:cell division"/>
    <property type="evidence" value="ECO:0007669"/>
    <property type="project" value="TreeGrafter"/>
</dbReference>
<dbReference type="SMART" id="SM00028">
    <property type="entry name" value="TPR"/>
    <property type="match status" value="7"/>
</dbReference>
<keyword evidence="4" id="KW-0539">Nucleus</keyword>
<evidence type="ECO:0000256" key="1">
    <source>
        <dbReference type="ARBA" id="ARBA00004123"/>
    </source>
</evidence>
<comment type="similarity">
    <text evidence="5">Belongs to the APC3/CDC27 family.</text>
</comment>
<evidence type="ECO:0000256" key="2">
    <source>
        <dbReference type="ARBA" id="ARBA00022737"/>
    </source>
</evidence>
<evidence type="ECO:0000313" key="8">
    <source>
        <dbReference type="EMBL" id="CAE0132723.1"/>
    </source>
</evidence>
<dbReference type="GO" id="GO:0005680">
    <property type="term" value="C:anaphase-promoting complex"/>
    <property type="evidence" value="ECO:0007669"/>
    <property type="project" value="UniProtKB-ARBA"/>
</dbReference>
<dbReference type="FunFam" id="1.25.40.10:FF:000018">
    <property type="entry name" value="Cell division cycle protein 27 homolog B"/>
    <property type="match status" value="1"/>
</dbReference>
<feature type="region of interest" description="Disordered" evidence="7">
    <location>
        <begin position="343"/>
        <end position="370"/>
    </location>
</feature>